<evidence type="ECO:0000259" key="5">
    <source>
        <dbReference type="PROSITE" id="PS50893"/>
    </source>
</evidence>
<dbReference type="SUPFAM" id="SSF52540">
    <property type="entry name" value="P-loop containing nucleoside triphosphate hydrolases"/>
    <property type="match status" value="1"/>
</dbReference>
<dbReference type="InterPro" id="IPR027417">
    <property type="entry name" value="P-loop_NTPase"/>
</dbReference>
<evidence type="ECO:0000256" key="3">
    <source>
        <dbReference type="ARBA" id="ARBA00022840"/>
    </source>
</evidence>
<dbReference type="GO" id="GO:0016887">
    <property type="term" value="F:ATP hydrolysis activity"/>
    <property type="evidence" value="ECO:0007669"/>
    <property type="project" value="InterPro"/>
</dbReference>
<dbReference type="InterPro" id="IPR003439">
    <property type="entry name" value="ABC_transporter-like_ATP-bd"/>
</dbReference>
<keyword evidence="1" id="KW-0813">Transport</keyword>
<name>Q9LRH1_ACEAT</name>
<proteinExistence type="evidence at transcript level"/>
<evidence type="ECO:0000256" key="4">
    <source>
        <dbReference type="ARBA" id="ARBA00023032"/>
    </source>
</evidence>
<dbReference type="AlphaFoldDB" id="Q9LRH1"/>
<dbReference type="Pfam" id="PF00005">
    <property type="entry name" value="ABC_tran"/>
    <property type="match status" value="1"/>
</dbReference>
<evidence type="ECO:0000256" key="1">
    <source>
        <dbReference type="ARBA" id="ARBA00022448"/>
    </source>
</evidence>
<dbReference type="PANTHER" id="PTHR42781:SF4">
    <property type="entry name" value="SPERMIDINE_PUTRESCINE IMPORT ATP-BINDING PROTEIN POTA"/>
    <property type="match status" value="1"/>
</dbReference>
<dbReference type="InterPro" id="IPR017871">
    <property type="entry name" value="ABC_transporter-like_CS"/>
</dbReference>
<keyword evidence="4" id="KW-0764">Sulfate transport</keyword>
<protein>
    <submittedName>
        <fullName evidence="6">CysA protein</fullName>
    </submittedName>
</protein>
<dbReference type="InterPro" id="IPR003593">
    <property type="entry name" value="AAA+_ATPase"/>
</dbReference>
<feature type="domain" description="ABC transporter" evidence="5">
    <location>
        <begin position="8"/>
        <end position="241"/>
    </location>
</feature>
<keyword evidence="2" id="KW-0547">Nucleotide-binding</keyword>
<reference evidence="6" key="1">
    <citation type="submission" date="2000-01" db="EMBL/GenBank/DDBJ databases">
        <title>Molecular cloning and sequencing of the cDNA for CysA protein of sulfate permease from Acetabularia acetabulum.</title>
        <authorList>
            <person name="Ikeda M."/>
            <person name="Yamauchi-Kiyono M."/>
            <person name="Umami K."/>
            <person name="Tanimura Y."/>
            <person name="Moritani-Otsuka C."/>
        </authorList>
    </citation>
    <scope>NUCLEOTIDE SEQUENCE</scope>
</reference>
<dbReference type="Gene3D" id="3.40.50.300">
    <property type="entry name" value="P-loop containing nucleotide triphosphate hydrolases"/>
    <property type="match status" value="1"/>
</dbReference>
<dbReference type="PROSITE" id="PS50893">
    <property type="entry name" value="ABC_TRANSPORTER_2"/>
    <property type="match status" value="1"/>
</dbReference>
<sequence>MKQPGFDVKLQGIVKHYKTRKGIFKAVNGVDLEINSGEIVALLGPSGSGKTTLLRVMAGLEEITEGKIFYDGEDATDWSLEDRQIGFVFQGYALFKHLTVGDNIAFGPRMKKMDIDIRKRVKELLDLVQLPGLESRFPQQLSGGQRQRIALARALAYEPRLLLLDEPFGALDPEIREDLRNSLKRIISSLNLTSVMVTHDQEEAFEVADRVVVFNKGSIEQVGSLEDIYRNPQTAFVMDFVGEANHIPSRCVFAKRMKFISNKPQIMFRPTEIEPYETFREDISVCPAQVTYKCPVGPWTKYQLKFDDGVEIEMILDRKVDAQKYDFTVKQRIYVRVPPLMFMGFDYDEISSKPLPI</sequence>
<evidence type="ECO:0000313" key="6">
    <source>
        <dbReference type="EMBL" id="BAB07815.1"/>
    </source>
</evidence>
<accession>Q9LRH1</accession>
<dbReference type="GO" id="GO:0005524">
    <property type="term" value="F:ATP binding"/>
    <property type="evidence" value="ECO:0007669"/>
    <property type="project" value="UniProtKB-KW"/>
</dbReference>
<dbReference type="PROSITE" id="PS00211">
    <property type="entry name" value="ABC_TRANSPORTER_1"/>
    <property type="match status" value="1"/>
</dbReference>
<keyword evidence="3" id="KW-0067">ATP-binding</keyword>
<dbReference type="SMART" id="SM00382">
    <property type="entry name" value="AAA"/>
    <property type="match status" value="1"/>
</dbReference>
<dbReference type="EMBL" id="AB036417">
    <property type="protein sequence ID" value="BAB07815.1"/>
    <property type="molecule type" value="mRNA"/>
</dbReference>
<organism evidence="6">
    <name type="scientific">Acetabularia acetabulum</name>
    <name type="common">Mermaid's wine glass</name>
    <name type="synonym">Acetabularia mediterranea</name>
    <dbReference type="NCBI Taxonomy" id="35845"/>
    <lineage>
        <taxon>Eukaryota</taxon>
        <taxon>Viridiplantae</taxon>
        <taxon>Chlorophyta</taxon>
        <taxon>core chlorophytes</taxon>
        <taxon>Ulvophyceae</taxon>
        <taxon>TCBD clade</taxon>
        <taxon>Dasycladales</taxon>
        <taxon>Polyphysaceae</taxon>
        <taxon>Acetabularia</taxon>
    </lineage>
</organism>
<dbReference type="InterPro" id="IPR050093">
    <property type="entry name" value="ABC_SmlMolc_Importer"/>
</dbReference>
<dbReference type="PANTHER" id="PTHR42781">
    <property type="entry name" value="SPERMIDINE/PUTRESCINE IMPORT ATP-BINDING PROTEIN POTA"/>
    <property type="match status" value="1"/>
</dbReference>
<evidence type="ECO:0000256" key="2">
    <source>
        <dbReference type="ARBA" id="ARBA00022741"/>
    </source>
</evidence>
<dbReference type="FunFam" id="3.40.50.300:FF:000425">
    <property type="entry name" value="Probable ABC transporter, ATP-binding subunit"/>
    <property type="match status" value="1"/>
</dbReference>